<evidence type="ECO:0000256" key="1">
    <source>
        <dbReference type="PROSITE-ProRule" id="PRU00524"/>
    </source>
</evidence>
<dbReference type="SMART" id="SM00912">
    <property type="entry name" value="Haemagg_act"/>
    <property type="match status" value="1"/>
</dbReference>
<dbReference type="NCBIfam" id="TIGR01901">
    <property type="entry name" value="adhes_NPXG"/>
    <property type="match status" value="1"/>
</dbReference>
<dbReference type="InterPro" id="IPR012334">
    <property type="entry name" value="Pectin_lyas_fold"/>
</dbReference>
<keyword evidence="5" id="KW-1185">Reference proteome</keyword>
<dbReference type="EMBL" id="CP036280">
    <property type="protein sequence ID" value="QDU70914.1"/>
    <property type="molecule type" value="Genomic_DNA"/>
</dbReference>
<name>A0A518BVE6_9BACT</name>
<evidence type="ECO:0000259" key="3">
    <source>
        <dbReference type="PROSITE" id="PS51177"/>
    </source>
</evidence>
<feature type="domain" description="Lumazine-binding" evidence="3">
    <location>
        <begin position="1148"/>
        <end position="1264"/>
    </location>
</feature>
<feature type="repeat" description="Lumazine-binding" evidence="1">
    <location>
        <begin position="1148"/>
        <end position="1264"/>
    </location>
</feature>
<protein>
    <submittedName>
        <fullName evidence="4">Heme/hemopexin-binding protein</fullName>
    </submittedName>
</protein>
<feature type="chain" id="PRO_5022069629" evidence="2">
    <location>
        <begin position="39"/>
        <end position="2721"/>
    </location>
</feature>
<evidence type="ECO:0000313" key="5">
    <source>
        <dbReference type="Proteomes" id="UP000320386"/>
    </source>
</evidence>
<dbReference type="RefSeq" id="WP_236254648.1">
    <property type="nucleotide sequence ID" value="NZ_CP036280.1"/>
</dbReference>
<evidence type="ECO:0000256" key="2">
    <source>
        <dbReference type="SAM" id="SignalP"/>
    </source>
</evidence>
<proteinExistence type="predicted"/>
<dbReference type="InterPro" id="IPR008638">
    <property type="entry name" value="FhaB/CdiA-like_TPS"/>
</dbReference>
<dbReference type="InterPro" id="IPR011050">
    <property type="entry name" value="Pectin_lyase_fold/virulence"/>
</dbReference>
<dbReference type="Pfam" id="PF05860">
    <property type="entry name" value="TPS"/>
    <property type="match status" value="1"/>
</dbReference>
<dbReference type="Gene3D" id="2.160.20.10">
    <property type="entry name" value="Single-stranded right-handed beta-helix, Pectin lyase-like"/>
    <property type="match status" value="1"/>
</dbReference>
<organism evidence="4 5">
    <name type="scientific">Mucisphaera calidilacus</name>
    <dbReference type="NCBI Taxonomy" id="2527982"/>
    <lineage>
        <taxon>Bacteria</taxon>
        <taxon>Pseudomonadati</taxon>
        <taxon>Planctomycetota</taxon>
        <taxon>Phycisphaerae</taxon>
        <taxon>Phycisphaerales</taxon>
        <taxon>Phycisphaeraceae</taxon>
        <taxon>Mucisphaera</taxon>
    </lineage>
</organism>
<sequence precursor="true">MTKTENAHRRSRVLSFPSWRLLAALPLAAAGLGSPARADIEGANVVHGTADISQIGNVTNITTSQTAIIEYSKFNINQNETFNFIQPDASSRVYNHVKSINASMINGSLNANGHVYIINPSGIYFGNGAIVNVGNLYAAAGNLAHSDFIDGIDRFTNISGEVVNHGTIRADVAALIGQRVANHGSILTDQNLIMMATDDEVILMPRDGHIMVKFARDQTPDKLDGDPTLVNTGTLDGGEGQVMLASTDVFGLALYDTSTVRGGDLKIAAEQGRGEISGTVTASNKAEITAKNVVVKDADVSAGDTLHVGGGYQGGSDLANSETTFVSDNSVLSVGDGGELVVWSDGATGFYGSLYATNASVEISGKEFLAFDPNVMGLVGGHILFDPRNVTIDAVGPTTDPFDAAGNLIAATDDSVILVDDIVDILLGTFAGPPAIAAPTDVTITTGATGAQPGNVSLDADLIVAMTSTQTLTINAAGNIDINNVITNTDVGANALNVDLIAGGTVTVAAAITTNNGTFSSSGTTFDNTALINTGSATTTINHTDAVTLAAITAGALDVDAGGAIIDNGTLTITNNASFTETASAGITLDEAASAFGTLTFNSGGDVDITEAGGTVLTGTLTADNLTFTATGGDLTDADGTTLTVTTLADLTGANITVGNNAGDTTNFGTLTVNSAGNVAVTEDSATQFAGTSSVTGTLTVNSDGDITQAAASTVTVGGLTTLVDAAGGTDGITLDLLNDFADIAASSDGDISINDINGLILSDTSADNLTVVAAGDLTDADGTTLTVTTLADLTGANITVGNNAGDTTNFGTLTVNSAGNVAVTEDSATQFAGTSSVTGTLTVNSDGDITQAAASTVTVGGLTTLVDATGGTDGITLDLLNDFATIAASSDGDISINDINGLILSDTSADNLTVVAAGDLTDADGTTLTVTTLADLTGANITVGNNAGDTTNFGTLTVNSAGNVAVTEDSATQFAGTSSVTGTLTVNSDGDITQAAASTVTVGGLTTLVDATGGTDGITLDLLNDFATIAASSDGDISINDINGLILSDTSADNLTVVAAGDLTDADGTTLTVTTLADLTGANITVGNNAGDTTNFGTLTVNSAGNVAVTEDSATQFAGTSSVTGTLTVNSDGDITQAAASTVTVGGLTTLVDATGGTDGITLDLLNDFATIAASSDGDISINDINGLILSDTSADNLTVVAAGDLTDADGTTLTVTTLADLTGANITVGNNAGDTTNFGTLTVNSAGNVAVTEDSATQFDGLSVVGGDLTMTSLGAITQDAAPDAIQVTGTATFIDEVGGGDGITLANPGNSFGVLALTTPGDIDIAVTGDLAIGDTSVANLTLTVNAGSLTDADGTTLTVTNLADLTADNITLGDNAGDTTNFGTLTVNSGGNVAVTEDSATQFAGTSNVTGTLTVNSDGDITQAGGSTVTVGGLTTLVDATGGTDGITLDLLNDFATIAASSDGDISINDINGLILSDTSADNLTVVATGDLTDANGSTIAVTTLADLTGANITVGDNAGDTTNFGTLTVNSAGNVDVTEDSATQFAGANAVTGTLTVNSDGDITQAGGSTVTVGGLTTLVDAAGGTDGITLDLLNDFATIAASSDGDISINDINGLILSDISADNLTVVAAGDLTDADGTALAVTTLADLTGANITVGDNAGDTTNFGTLTVNSAGNVAVTEDSATQFAGTSNVTGTLTVNSDGDITQAGGSTITVGGLTTLVDAAGGTDGITLDLLNDFADIAATSDGAVVINDINAIDLGAITADSLDVDAAGAISDSDTLTITNNADFNDSTAAGITLDEAASTFGTLTFNSTGDVAITEADDTVLTGANTADNFTMDTTGAITDENGTTLDINSQATFNSTSAITLGDDASEVHRFGSLQFVSTPASIIQITEEDDMDVVAGSTASSLTLTSRTGGITTPALNISQNLILTAANGITLNGNLTAGALASLNADSDAASTPGGDLTLVAGVRIDTSATNAQILIGANDLIMDPTARIDSGAGLIRITESHGGGIGLGDAVIAGGMTISGTELESITSGTLQLDTNGLILVDNVTAANSNNIGGTLIMISRQTGSEGIAFEGTESFFNTLDVQADDRIRVDVNVTTDTGAMAMDGDFNNLANTNDDIVFADGVMLTAAGDLTLDATSGGLNGLGTLDLVSGGLLTINDTLTTLDTLDMTADNGLTINADITTNGITTLDADNDNDGTGTLTVGTNATVNSSGNDMNVIAGDLDFTTPAGTQNYFALSAGAGGDISILASNDKQITVVDLTPSFAQGANEMWISAGDNGFSGSALRGELERIQARNLTLTTTGAGDIVINTEVPLPVGPGSIDRATAYWQSASPAGGILTFTAGDAFTMTYRERFTMDNGSIQINTGGDVRIADLTATSSIGVASGGSITLIQRAQENVTTPDGLVVIDEGADMVVGQNIIMTGTSLGVDASFSPIRYILSSSTDAATITFNGNPTSIIPGQSSDVIIGTLPGGFIGDGAASGSSSNVSSAIAAATPRIENAEIVEEMQISQAMSERLTELNIFARDHSFAEVLEWLVGQRLYDDLPRSAMPDPNAVRRVAVGRLNASLVSAVINDFEDLVYRTATDQAGQPMFDPDTGEAMRVKVDNEIRERFASAYDAYTDYSGGTFDAMAFRAYVQENDLAAWANLEAIGGIIESMELLALPPVESATAIESLIRDLAPENMELEQLLEAARPTEKLAMIDQ</sequence>
<dbReference type="InterPro" id="IPR026017">
    <property type="entry name" value="Lumazine-bd_dom"/>
</dbReference>
<gene>
    <name evidence="4" type="primary">hxuA_2</name>
    <name evidence="4" type="ORF">Pan265_07570</name>
</gene>
<dbReference type="InterPro" id="IPR043709">
    <property type="entry name" value="DUF5649"/>
</dbReference>
<dbReference type="SUPFAM" id="SSF51126">
    <property type="entry name" value="Pectin lyase-like"/>
    <property type="match status" value="1"/>
</dbReference>
<dbReference type="KEGG" id="mcad:Pan265_07570"/>
<keyword evidence="2" id="KW-0732">Signal</keyword>
<reference evidence="4 5" key="1">
    <citation type="submission" date="2019-02" db="EMBL/GenBank/DDBJ databases">
        <title>Deep-cultivation of Planctomycetes and their phenomic and genomic characterization uncovers novel biology.</title>
        <authorList>
            <person name="Wiegand S."/>
            <person name="Jogler M."/>
            <person name="Boedeker C."/>
            <person name="Pinto D."/>
            <person name="Vollmers J."/>
            <person name="Rivas-Marin E."/>
            <person name="Kohn T."/>
            <person name="Peeters S.H."/>
            <person name="Heuer A."/>
            <person name="Rast P."/>
            <person name="Oberbeckmann S."/>
            <person name="Bunk B."/>
            <person name="Jeske O."/>
            <person name="Meyerdierks A."/>
            <person name="Storesund J.E."/>
            <person name="Kallscheuer N."/>
            <person name="Luecker S."/>
            <person name="Lage O.M."/>
            <person name="Pohl T."/>
            <person name="Merkel B.J."/>
            <person name="Hornburger P."/>
            <person name="Mueller R.-W."/>
            <person name="Bruemmer F."/>
            <person name="Labrenz M."/>
            <person name="Spormann A.M."/>
            <person name="Op den Camp H."/>
            <person name="Overmann J."/>
            <person name="Amann R."/>
            <person name="Jetten M.S.M."/>
            <person name="Mascher T."/>
            <person name="Medema M.H."/>
            <person name="Devos D.P."/>
            <person name="Kaster A.-K."/>
            <person name="Ovreas L."/>
            <person name="Rohde M."/>
            <person name="Galperin M.Y."/>
            <person name="Jogler C."/>
        </authorList>
    </citation>
    <scope>NUCLEOTIDE SEQUENCE [LARGE SCALE GENOMIC DNA]</scope>
    <source>
        <strain evidence="4 5">Pan265</strain>
    </source>
</reference>
<dbReference type="Pfam" id="PF18886">
    <property type="entry name" value="DUF5649"/>
    <property type="match status" value="11"/>
</dbReference>
<dbReference type="PROSITE" id="PS51177">
    <property type="entry name" value="LUMAZINE_BIND"/>
    <property type="match status" value="1"/>
</dbReference>
<feature type="signal peptide" evidence="2">
    <location>
        <begin position="1"/>
        <end position="38"/>
    </location>
</feature>
<dbReference type="Proteomes" id="UP000320386">
    <property type="component" value="Chromosome"/>
</dbReference>
<evidence type="ECO:0000313" key="4">
    <source>
        <dbReference type="EMBL" id="QDU70914.1"/>
    </source>
</evidence>
<accession>A0A518BVE6</accession>